<evidence type="ECO:0000259" key="7">
    <source>
        <dbReference type="Pfam" id="PF01490"/>
    </source>
</evidence>
<comment type="subcellular location">
    <subcellularLocation>
        <location evidence="1">Membrane</location>
        <topology evidence="1">Multi-pass membrane protein</topology>
    </subcellularLocation>
</comment>
<evidence type="ECO:0000256" key="4">
    <source>
        <dbReference type="ARBA" id="ARBA00023136"/>
    </source>
</evidence>
<dbReference type="PANTHER" id="PTHR22950">
    <property type="entry name" value="AMINO ACID TRANSPORTER"/>
    <property type="match status" value="1"/>
</dbReference>
<evidence type="ECO:0000313" key="9">
    <source>
        <dbReference type="RefSeq" id="XP_033782719.1"/>
    </source>
</evidence>
<reference evidence="9" key="1">
    <citation type="submission" date="2025-08" db="UniProtKB">
        <authorList>
            <consortium name="RefSeq"/>
        </authorList>
    </citation>
    <scope>IDENTIFICATION</scope>
</reference>
<dbReference type="InParanoid" id="A0A6P8PFK0"/>
<name>A0A6P8PFK0_GEOSA</name>
<evidence type="ECO:0000313" key="8">
    <source>
        <dbReference type="Proteomes" id="UP000515159"/>
    </source>
</evidence>
<feature type="transmembrane region" description="Helical" evidence="6">
    <location>
        <begin position="288"/>
        <end position="310"/>
    </location>
</feature>
<feature type="transmembrane region" description="Helical" evidence="6">
    <location>
        <begin position="216"/>
        <end position="237"/>
    </location>
</feature>
<dbReference type="FunCoup" id="A0A6P8PFK0">
    <property type="interactions" value="1294"/>
</dbReference>
<dbReference type="RefSeq" id="XP_033782719.1">
    <property type="nucleotide sequence ID" value="XM_033926828.1"/>
</dbReference>
<dbReference type="PANTHER" id="PTHR22950:SF188">
    <property type="entry name" value="PROTON-COUPLED AMINO ACID TRANSPORTER 1"/>
    <property type="match status" value="1"/>
</dbReference>
<gene>
    <name evidence="9" type="primary">LOC117351497</name>
</gene>
<dbReference type="InterPro" id="IPR013057">
    <property type="entry name" value="AA_transpt_TM"/>
</dbReference>
<dbReference type="GO" id="GO:0015187">
    <property type="term" value="F:glycine transmembrane transporter activity"/>
    <property type="evidence" value="ECO:0007669"/>
    <property type="project" value="TreeGrafter"/>
</dbReference>
<feature type="transmembrane region" description="Helical" evidence="6">
    <location>
        <begin position="435"/>
        <end position="455"/>
    </location>
</feature>
<feature type="transmembrane region" description="Helical" evidence="6">
    <location>
        <begin position="397"/>
        <end position="423"/>
    </location>
</feature>
<protein>
    <submittedName>
        <fullName evidence="9">Proton-coupled amino acid transporter 1-like isoform X1</fullName>
    </submittedName>
</protein>
<keyword evidence="3 6" id="KW-1133">Transmembrane helix</keyword>
<feature type="transmembrane region" description="Helical" evidence="6">
    <location>
        <begin position="140"/>
        <end position="159"/>
    </location>
</feature>
<feature type="transmembrane region" description="Helical" evidence="6">
    <location>
        <begin position="73"/>
        <end position="97"/>
    </location>
</feature>
<feature type="transmembrane region" description="Helical" evidence="6">
    <location>
        <begin position="192"/>
        <end position="209"/>
    </location>
</feature>
<dbReference type="OrthoDB" id="1684102at2759"/>
<feature type="region of interest" description="Disordered" evidence="5">
    <location>
        <begin position="13"/>
        <end position="37"/>
    </location>
</feature>
<sequence length="460" mass="50887">MMAHTRLKSENYNGYSSTEVSPTDEYSSLTSESSDYEKQGEVTGTTWYQTLIHLLKGNIGTGLLGLPLAVKNAGIVLGPLSLMVICAISLHCMDMLVRCAHQLSRRKQLPFLDYGDTVASALEGTPSPWLRAHSIWGRRLIDLLLIVTQLGFCCVYFVFLADNVKQVVESANGTTNNCHSNETVMFTNSMDSRLYMLCFLPFLILLVFIHNLKYLAIFSLLANIAMLVSVIMIYQYILKDIPNPSTLPYVTDGRSYTLFFGTAIFAAEGIGTILPLENKMQYPQQFRPVLYVGMILVTVLYISMGTLGYLRFGDAIRPSITLSLPSCWLYQSVKLLYSFAIFITYALQFYVAAEIIIPSATSRVGERWTVVVNVAVRILLVCLTCVLAVLIPRLDIVISLVGSVSSSVLALIIPPLLEIATYYSEGISRWAIFKNILIGLVGFLGFAAGTSVSLWELASS</sequence>
<dbReference type="GO" id="GO:0005774">
    <property type="term" value="C:vacuolar membrane"/>
    <property type="evidence" value="ECO:0007669"/>
    <property type="project" value="TreeGrafter"/>
</dbReference>
<dbReference type="GO" id="GO:0015180">
    <property type="term" value="F:L-alanine transmembrane transporter activity"/>
    <property type="evidence" value="ECO:0007669"/>
    <property type="project" value="TreeGrafter"/>
</dbReference>
<feature type="transmembrane region" description="Helical" evidence="6">
    <location>
        <begin position="335"/>
        <end position="356"/>
    </location>
</feature>
<keyword evidence="4 6" id="KW-0472">Membrane</keyword>
<evidence type="ECO:0000256" key="2">
    <source>
        <dbReference type="ARBA" id="ARBA00022692"/>
    </source>
</evidence>
<evidence type="ECO:0000256" key="1">
    <source>
        <dbReference type="ARBA" id="ARBA00004141"/>
    </source>
</evidence>
<feature type="domain" description="Amino acid transporter transmembrane" evidence="7">
    <location>
        <begin position="44"/>
        <end position="453"/>
    </location>
</feature>
<dbReference type="GO" id="GO:0015193">
    <property type="term" value="F:L-proline transmembrane transporter activity"/>
    <property type="evidence" value="ECO:0007669"/>
    <property type="project" value="TreeGrafter"/>
</dbReference>
<dbReference type="Pfam" id="PF01490">
    <property type="entry name" value="Aa_trans"/>
    <property type="match status" value="1"/>
</dbReference>
<dbReference type="GeneID" id="117351497"/>
<keyword evidence="8" id="KW-1185">Reference proteome</keyword>
<accession>A0A6P8PFK0</accession>
<evidence type="ECO:0000256" key="3">
    <source>
        <dbReference type="ARBA" id="ARBA00022989"/>
    </source>
</evidence>
<evidence type="ECO:0000256" key="6">
    <source>
        <dbReference type="SAM" id="Phobius"/>
    </source>
</evidence>
<feature type="transmembrane region" description="Helical" evidence="6">
    <location>
        <begin position="257"/>
        <end position="276"/>
    </location>
</feature>
<feature type="transmembrane region" description="Helical" evidence="6">
    <location>
        <begin position="368"/>
        <end position="391"/>
    </location>
</feature>
<dbReference type="GO" id="GO:0005280">
    <property type="term" value="F:amino acid:proton symporter activity"/>
    <property type="evidence" value="ECO:0007669"/>
    <property type="project" value="TreeGrafter"/>
</dbReference>
<dbReference type="AlphaFoldDB" id="A0A6P8PFK0"/>
<feature type="compositionally biased region" description="Polar residues" evidence="5">
    <location>
        <begin position="13"/>
        <end position="33"/>
    </location>
</feature>
<organism evidence="8 9">
    <name type="scientific">Geotrypetes seraphini</name>
    <name type="common">Gaboon caecilian</name>
    <name type="synonym">Caecilia seraphini</name>
    <dbReference type="NCBI Taxonomy" id="260995"/>
    <lineage>
        <taxon>Eukaryota</taxon>
        <taxon>Metazoa</taxon>
        <taxon>Chordata</taxon>
        <taxon>Craniata</taxon>
        <taxon>Vertebrata</taxon>
        <taxon>Euteleostomi</taxon>
        <taxon>Amphibia</taxon>
        <taxon>Gymnophiona</taxon>
        <taxon>Geotrypetes</taxon>
    </lineage>
</organism>
<proteinExistence type="predicted"/>
<evidence type="ECO:0000256" key="5">
    <source>
        <dbReference type="SAM" id="MobiDB-lite"/>
    </source>
</evidence>
<keyword evidence="2 6" id="KW-0812">Transmembrane</keyword>
<dbReference type="KEGG" id="gsh:117351497"/>
<dbReference type="Proteomes" id="UP000515159">
    <property type="component" value="Chromosome 18"/>
</dbReference>